<keyword evidence="3" id="KW-0819">tRNA processing</keyword>
<dbReference type="InterPro" id="IPR048741">
    <property type="entry name" value="Pus10-like_C"/>
</dbReference>
<dbReference type="Gene3D" id="3.30.70.2510">
    <property type="match status" value="1"/>
</dbReference>
<dbReference type="InterPro" id="IPR020103">
    <property type="entry name" value="PsdUridine_synth_cat_dom_sf"/>
</dbReference>
<evidence type="ECO:0000313" key="8">
    <source>
        <dbReference type="Proteomes" id="UP000789524"/>
    </source>
</evidence>
<accession>A0A8J2R5D4</accession>
<gene>
    <name evidence="7" type="ORF">DCHRY22_LOCUS12236</name>
</gene>
<dbReference type="OrthoDB" id="271937at2759"/>
<evidence type="ECO:0000256" key="2">
    <source>
        <dbReference type="ARBA" id="ARBA00012787"/>
    </source>
</evidence>
<evidence type="ECO:0000256" key="1">
    <source>
        <dbReference type="ARBA" id="ARBA00009652"/>
    </source>
</evidence>
<dbReference type="GO" id="GO:0003723">
    <property type="term" value="F:RNA binding"/>
    <property type="evidence" value="ECO:0007669"/>
    <property type="project" value="InterPro"/>
</dbReference>
<sequence>MDDKAIFNYCRNLGCCVACCLRYLGIKNSNAYANPTSFATKFQAEETLNKAPEDAEKCTSTVIEDISDVLNESQSQEIKTEDKINIENTQENNINSTNTINESSNGVEVFGNGSSPPSKKLKLSTCISCLGVLQEFTWQESIDMVKEVLDKKGYACNTFACALSAPIATMLRERVITLQLTNEFPEYDQNSLTPLKEAWKWSFGTHLSRHIHKTLDSGAISPLLVTLNIDYDDDIQELEILKKVSPQLFEERSRQRRRFATEFTRRSVEQALETATLSSFRAAGDALCHVSSHAHCVSVICTHAPIYLCGRYIKLSRNLPQSPWVLDGKRVLPSSVQEIIFGPIAKFYNFSDVDCEGRLKFIAAGREDVDVRCLGDGRPFAIEITDPKRELTSEELNEACDIICTSGEVVVKKLVPINREDLALLKKGEETKSKTYEALCIKLTHSKHDDCPADSPITMSPTDLRLINGYKETNDVTMMISQKTPLRVLHRRPLLVRKREILEMSAVAVPEHPQLFRLSVRTSAGTYVKEWVHGELGRSTPSLGDVIGARVDLLALDVTAVHLQWPPDKQ</sequence>
<dbReference type="Pfam" id="PF21237">
    <property type="entry name" value="Pus10_N_euk"/>
    <property type="match status" value="1"/>
</dbReference>
<dbReference type="Proteomes" id="UP000789524">
    <property type="component" value="Unassembled WGS sequence"/>
</dbReference>
<evidence type="ECO:0000256" key="3">
    <source>
        <dbReference type="ARBA" id="ARBA00022694"/>
    </source>
</evidence>
<feature type="domain" description="Pus10-like C-terminal" evidence="6">
    <location>
        <begin position="307"/>
        <end position="561"/>
    </location>
</feature>
<dbReference type="Gene3D" id="3.30.70.3190">
    <property type="match status" value="1"/>
</dbReference>
<dbReference type="Pfam" id="PF21238">
    <property type="entry name" value="Pus10_C"/>
    <property type="match status" value="1"/>
</dbReference>
<dbReference type="AlphaFoldDB" id="A0A8J2R5D4"/>
<evidence type="ECO:0000256" key="4">
    <source>
        <dbReference type="ARBA" id="ARBA00023235"/>
    </source>
</evidence>
<comment type="similarity">
    <text evidence="1">Belongs to the pseudouridine synthase Pus10 family.</text>
</comment>
<organism evidence="7 8">
    <name type="scientific">Danaus chrysippus</name>
    <name type="common">African queen</name>
    <dbReference type="NCBI Taxonomy" id="151541"/>
    <lineage>
        <taxon>Eukaryota</taxon>
        <taxon>Metazoa</taxon>
        <taxon>Ecdysozoa</taxon>
        <taxon>Arthropoda</taxon>
        <taxon>Hexapoda</taxon>
        <taxon>Insecta</taxon>
        <taxon>Pterygota</taxon>
        <taxon>Neoptera</taxon>
        <taxon>Endopterygota</taxon>
        <taxon>Lepidoptera</taxon>
        <taxon>Glossata</taxon>
        <taxon>Ditrysia</taxon>
        <taxon>Papilionoidea</taxon>
        <taxon>Nymphalidae</taxon>
        <taxon>Danainae</taxon>
        <taxon>Danaini</taxon>
        <taxon>Danaina</taxon>
        <taxon>Danaus</taxon>
        <taxon>Anosia</taxon>
    </lineage>
</organism>
<feature type="domain" description="Pus10 N-terminal eukaryotes" evidence="5">
    <location>
        <begin position="126"/>
        <end position="281"/>
    </location>
</feature>
<name>A0A8J2R5D4_9NEOP</name>
<proteinExistence type="inferred from homology"/>
<keyword evidence="4" id="KW-0413">Isomerase</keyword>
<dbReference type="InterPro" id="IPR048742">
    <property type="entry name" value="Pus10_N_euk"/>
</dbReference>
<dbReference type="FunFam" id="3.30.70.2510:FF:000001">
    <property type="entry name" value="tRNA pseudouridine synthase Pus10"/>
    <property type="match status" value="1"/>
</dbReference>
<dbReference type="EMBL" id="CAKASE010000075">
    <property type="protein sequence ID" value="CAG9577133.1"/>
    <property type="molecule type" value="Genomic_DNA"/>
</dbReference>
<keyword evidence="8" id="KW-1185">Reference proteome</keyword>
<dbReference type="GO" id="GO:0031119">
    <property type="term" value="P:tRNA pseudouridine synthesis"/>
    <property type="evidence" value="ECO:0007669"/>
    <property type="project" value="TreeGrafter"/>
</dbReference>
<evidence type="ECO:0000313" key="7">
    <source>
        <dbReference type="EMBL" id="CAG9577133.1"/>
    </source>
</evidence>
<dbReference type="InterPro" id="IPR039894">
    <property type="entry name" value="Pus10-like"/>
</dbReference>
<dbReference type="GO" id="GO:0160148">
    <property type="term" value="F:tRNA pseudouridine(55) synthase activity"/>
    <property type="evidence" value="ECO:0007669"/>
    <property type="project" value="UniProtKB-EC"/>
</dbReference>
<evidence type="ECO:0000259" key="6">
    <source>
        <dbReference type="Pfam" id="PF21238"/>
    </source>
</evidence>
<dbReference type="SUPFAM" id="SSF55120">
    <property type="entry name" value="Pseudouridine synthase"/>
    <property type="match status" value="1"/>
</dbReference>
<dbReference type="EC" id="5.4.99.25" evidence="2"/>
<reference evidence="7" key="1">
    <citation type="submission" date="2021-09" db="EMBL/GenBank/DDBJ databases">
        <authorList>
            <person name="Martin H S."/>
        </authorList>
    </citation>
    <scope>NUCLEOTIDE SEQUENCE</scope>
</reference>
<comment type="caution">
    <text evidence="7">The sequence shown here is derived from an EMBL/GenBank/DDBJ whole genome shotgun (WGS) entry which is preliminary data.</text>
</comment>
<dbReference type="PANTHER" id="PTHR21568:SF0">
    <property type="entry name" value="TRNA PSEUDOURIDINE SYNTHASE PUS10"/>
    <property type="match status" value="1"/>
</dbReference>
<protein>
    <recommendedName>
        <fullName evidence="2">tRNA pseudouridine(55) synthase</fullName>
        <ecNumber evidence="2">5.4.99.25</ecNumber>
    </recommendedName>
</protein>
<dbReference type="PANTHER" id="PTHR21568">
    <property type="entry name" value="TRNA PSEUDOURIDINE SYNTHASE PUS10"/>
    <property type="match status" value="1"/>
</dbReference>
<evidence type="ECO:0000259" key="5">
    <source>
        <dbReference type="Pfam" id="PF21237"/>
    </source>
</evidence>